<dbReference type="EMBL" id="JAPCWZ010000006">
    <property type="protein sequence ID" value="KAK8859691.1"/>
    <property type="molecule type" value="Genomic_DNA"/>
</dbReference>
<sequence length="227" mass="25145">MTPLTSIAVNDEVLDPRDACVLRMIGEVSGPNDRGLIRIHKKRLDKAKSSIFRAAHTSDPNSFCWIPTALVSPATLLYLGFSEVATEILWARWVLAQVDHQHQQQQQPSSSLALYSKAQRGRGADGRNSSIAFINMALAEITCKATPSSLSIKDTVADGSSSEEQWIATLDWYGLNEEVCEALLNPEFACMRDASDQMVKQTMALRFEALKEVQSFSEQRALLAWGK</sequence>
<protein>
    <submittedName>
        <fullName evidence="1">Uncharacterized protein</fullName>
    </submittedName>
</protein>
<accession>A0ABR2IA46</accession>
<organism evidence="1 2">
    <name type="scientific">Apiospora arundinis</name>
    <dbReference type="NCBI Taxonomy" id="335852"/>
    <lineage>
        <taxon>Eukaryota</taxon>
        <taxon>Fungi</taxon>
        <taxon>Dikarya</taxon>
        <taxon>Ascomycota</taxon>
        <taxon>Pezizomycotina</taxon>
        <taxon>Sordariomycetes</taxon>
        <taxon>Xylariomycetidae</taxon>
        <taxon>Amphisphaeriales</taxon>
        <taxon>Apiosporaceae</taxon>
        <taxon>Apiospora</taxon>
    </lineage>
</organism>
<gene>
    <name evidence="1" type="ORF">PGQ11_010425</name>
</gene>
<name>A0ABR2IA46_9PEZI</name>
<evidence type="ECO:0000313" key="1">
    <source>
        <dbReference type="EMBL" id="KAK8859691.1"/>
    </source>
</evidence>
<comment type="caution">
    <text evidence="1">The sequence shown here is derived from an EMBL/GenBank/DDBJ whole genome shotgun (WGS) entry which is preliminary data.</text>
</comment>
<reference evidence="1 2" key="1">
    <citation type="journal article" date="2024" name="IMA Fungus">
        <title>Apiospora arundinis, a panoply of carbohydrate-active enzymes and secondary metabolites.</title>
        <authorList>
            <person name="Sorensen T."/>
            <person name="Petersen C."/>
            <person name="Muurmann A.T."/>
            <person name="Christiansen J.V."/>
            <person name="Brundto M.L."/>
            <person name="Overgaard C.K."/>
            <person name="Boysen A.T."/>
            <person name="Wollenberg R.D."/>
            <person name="Larsen T.O."/>
            <person name="Sorensen J.L."/>
            <person name="Nielsen K.L."/>
            <person name="Sondergaard T.E."/>
        </authorList>
    </citation>
    <scope>NUCLEOTIDE SEQUENCE [LARGE SCALE GENOMIC DNA]</scope>
    <source>
        <strain evidence="1 2">AAU 773</strain>
    </source>
</reference>
<evidence type="ECO:0000313" key="2">
    <source>
        <dbReference type="Proteomes" id="UP001390339"/>
    </source>
</evidence>
<dbReference type="Proteomes" id="UP001390339">
    <property type="component" value="Unassembled WGS sequence"/>
</dbReference>
<keyword evidence="2" id="KW-1185">Reference proteome</keyword>
<proteinExistence type="predicted"/>